<dbReference type="PANTHER" id="PTHR42850:SF4">
    <property type="entry name" value="ZINC-DEPENDENT ENDOPOLYPHOSPHATASE"/>
    <property type="match status" value="1"/>
</dbReference>
<accession>A0A9W5VW76</accession>
<evidence type="ECO:0000259" key="1">
    <source>
        <dbReference type="Pfam" id="PF00149"/>
    </source>
</evidence>
<evidence type="ECO:0000313" key="2">
    <source>
        <dbReference type="EMBL" id="EPD30697.1"/>
    </source>
</evidence>
<dbReference type="Proteomes" id="UP000014387">
    <property type="component" value="Unassembled WGS sequence"/>
</dbReference>
<dbReference type="GO" id="GO:0005737">
    <property type="term" value="C:cytoplasm"/>
    <property type="evidence" value="ECO:0007669"/>
    <property type="project" value="TreeGrafter"/>
</dbReference>
<protein>
    <recommendedName>
        <fullName evidence="1">Calcineurin-like phosphoesterase domain-containing protein</fullName>
    </recommendedName>
</protein>
<dbReference type="PANTHER" id="PTHR42850">
    <property type="entry name" value="METALLOPHOSPHOESTERASE"/>
    <property type="match status" value="1"/>
</dbReference>
<dbReference type="EMBL" id="AGWN01000001">
    <property type="protein sequence ID" value="EPD30697.1"/>
    <property type="molecule type" value="Genomic_DNA"/>
</dbReference>
<dbReference type="AlphaFoldDB" id="A0A9W5VW76"/>
<feature type="domain" description="Calcineurin-like phosphoesterase" evidence="1">
    <location>
        <begin position="2"/>
        <end position="222"/>
    </location>
</feature>
<dbReference type="Gene3D" id="3.60.21.10">
    <property type="match status" value="1"/>
</dbReference>
<reference evidence="2 3" key="1">
    <citation type="submission" date="2013-05" db="EMBL/GenBank/DDBJ databases">
        <title>The Genome Sequence of Actinomyces europaeus ACS-120-V-COL10B.</title>
        <authorList>
            <consortium name="The Broad Institute Genomics Platform"/>
            <person name="Earl A."/>
            <person name="Ward D."/>
            <person name="Feldgarden M."/>
            <person name="Gevers D."/>
            <person name="Saerens B."/>
            <person name="Vaneechoutte M."/>
            <person name="Walker B."/>
            <person name="Young S."/>
            <person name="Zeng Q."/>
            <person name="Gargeya S."/>
            <person name="Fitzgerald M."/>
            <person name="Haas B."/>
            <person name="Abouelleil A."/>
            <person name="Allen A.W."/>
            <person name="Alvarado L."/>
            <person name="Arachchi H.M."/>
            <person name="Berlin A.M."/>
            <person name="Chapman S.B."/>
            <person name="Gainer-Dewar J."/>
            <person name="Goldberg J."/>
            <person name="Griggs A."/>
            <person name="Gujja S."/>
            <person name="Hansen M."/>
            <person name="Howarth C."/>
            <person name="Imamovic A."/>
            <person name="Ireland A."/>
            <person name="Larimer J."/>
            <person name="McCowan C."/>
            <person name="Murphy C."/>
            <person name="Pearson M."/>
            <person name="Poon T.W."/>
            <person name="Priest M."/>
            <person name="Roberts A."/>
            <person name="Saif S."/>
            <person name="Shea T."/>
            <person name="Sisk P."/>
            <person name="Sykes S."/>
            <person name="Wortman J."/>
            <person name="Nusbaum C."/>
            <person name="Birren B."/>
        </authorList>
    </citation>
    <scope>NUCLEOTIDE SEQUENCE [LARGE SCALE GENOMIC DNA]</scope>
    <source>
        <strain evidence="2 3">ACS-120-V-Col10b</strain>
    </source>
</reference>
<evidence type="ECO:0000313" key="3">
    <source>
        <dbReference type="Proteomes" id="UP000014387"/>
    </source>
</evidence>
<dbReference type="InterPro" id="IPR004843">
    <property type="entry name" value="Calcineurin-like_PHP"/>
</dbReference>
<comment type="caution">
    <text evidence="2">The sequence shown here is derived from an EMBL/GenBank/DDBJ whole genome shotgun (WGS) entry which is preliminary data.</text>
</comment>
<dbReference type="InterPro" id="IPR029052">
    <property type="entry name" value="Metallo-depent_PP-like"/>
</dbReference>
<dbReference type="InterPro" id="IPR050126">
    <property type="entry name" value="Ap4A_hydrolase"/>
</dbReference>
<name>A0A9W5VW76_9ACTO</name>
<proteinExistence type="predicted"/>
<dbReference type="RefSeq" id="WP_016443809.1">
    <property type="nucleotide sequence ID" value="NZ_KE150266.1"/>
</dbReference>
<dbReference type="Pfam" id="PF00149">
    <property type="entry name" value="Metallophos"/>
    <property type="match status" value="1"/>
</dbReference>
<dbReference type="GO" id="GO:0110154">
    <property type="term" value="P:RNA decapping"/>
    <property type="evidence" value="ECO:0007669"/>
    <property type="project" value="TreeGrafter"/>
</dbReference>
<gene>
    <name evidence="2" type="ORF">HMPREF9238_00445</name>
</gene>
<organism evidence="2 3">
    <name type="scientific">Gleimia europaea ACS-120-V-Col10b</name>
    <dbReference type="NCBI Taxonomy" id="883069"/>
    <lineage>
        <taxon>Bacteria</taxon>
        <taxon>Bacillati</taxon>
        <taxon>Actinomycetota</taxon>
        <taxon>Actinomycetes</taxon>
        <taxon>Actinomycetales</taxon>
        <taxon>Actinomycetaceae</taxon>
        <taxon>Gleimia</taxon>
    </lineage>
</organism>
<sequence>MFYAMSDIHGFLDALEDALRRIPDLEATLTGDPETHRLIFLGDYVDQGPHSREVLQRIFDLQTTHPNNVVVIKGNHDEWFIEFLTTRDSLATTTYIPETLLSFLDGTDREAAKTELSSRDPEAALQAIRGQIIADHPQLVRWLKNLPTYWKTPIQVFVHAGIDEDAQEYWEQGTSEDVMLNKFPATTGPFPIDIIAGHIGTYALAGDPNFHDIYFDGSSHYFIDGTVEVSGRIPVLTYDPTTGRYGSI</sequence>
<dbReference type="OrthoDB" id="9807890at2"/>
<dbReference type="GO" id="GO:0016791">
    <property type="term" value="F:phosphatase activity"/>
    <property type="evidence" value="ECO:0007669"/>
    <property type="project" value="TreeGrafter"/>
</dbReference>
<dbReference type="GO" id="GO:0008803">
    <property type="term" value="F:bis(5'-nucleosyl)-tetraphosphatase (symmetrical) activity"/>
    <property type="evidence" value="ECO:0007669"/>
    <property type="project" value="TreeGrafter"/>
</dbReference>
<keyword evidence="3" id="KW-1185">Reference proteome</keyword>
<dbReference type="SUPFAM" id="SSF56300">
    <property type="entry name" value="Metallo-dependent phosphatases"/>
    <property type="match status" value="1"/>
</dbReference>